<accession>A0ABV3X054</accession>
<evidence type="ECO:0000313" key="7">
    <source>
        <dbReference type="Proteomes" id="UP001559025"/>
    </source>
</evidence>
<dbReference type="InterPro" id="IPR058245">
    <property type="entry name" value="NreC/VraR/RcsB-like_REC"/>
</dbReference>
<dbReference type="InterPro" id="IPR039420">
    <property type="entry name" value="WalR-like"/>
</dbReference>
<dbReference type="CDD" id="cd17535">
    <property type="entry name" value="REC_NarL-like"/>
    <property type="match status" value="1"/>
</dbReference>
<name>A0ABV3X054_9HYPH</name>
<evidence type="ECO:0000256" key="3">
    <source>
        <dbReference type="PROSITE-ProRule" id="PRU00169"/>
    </source>
</evidence>
<keyword evidence="2" id="KW-0238">DNA-binding</keyword>
<evidence type="ECO:0000259" key="4">
    <source>
        <dbReference type="PROSITE" id="PS50043"/>
    </source>
</evidence>
<gene>
    <name evidence="6" type="ORF">V1479_23645</name>
</gene>
<feature type="domain" description="HTH luxR-type" evidence="4">
    <location>
        <begin position="160"/>
        <end position="225"/>
    </location>
</feature>
<evidence type="ECO:0000256" key="2">
    <source>
        <dbReference type="ARBA" id="ARBA00023125"/>
    </source>
</evidence>
<comment type="caution">
    <text evidence="6">The sequence shown here is derived from an EMBL/GenBank/DDBJ whole genome shotgun (WGS) entry which is preliminary data.</text>
</comment>
<dbReference type="InterPro" id="IPR000792">
    <property type="entry name" value="Tscrpt_reg_LuxR_C"/>
</dbReference>
<dbReference type="InterPro" id="IPR011006">
    <property type="entry name" value="CheY-like_superfamily"/>
</dbReference>
<dbReference type="PRINTS" id="PR00038">
    <property type="entry name" value="HTHLUXR"/>
</dbReference>
<dbReference type="CDD" id="cd06170">
    <property type="entry name" value="LuxR_C_like"/>
    <property type="match status" value="1"/>
</dbReference>
<dbReference type="SUPFAM" id="SSF52172">
    <property type="entry name" value="CheY-like"/>
    <property type="match status" value="1"/>
</dbReference>
<dbReference type="InterPro" id="IPR016032">
    <property type="entry name" value="Sig_transdc_resp-reg_C-effctor"/>
</dbReference>
<evidence type="ECO:0000313" key="6">
    <source>
        <dbReference type="EMBL" id="MEX4010317.1"/>
    </source>
</evidence>
<feature type="modified residue" description="4-aspartylphosphate" evidence="3">
    <location>
        <position position="69"/>
    </location>
</feature>
<dbReference type="InterPro" id="IPR001789">
    <property type="entry name" value="Sig_transdc_resp-reg_receiver"/>
</dbReference>
<evidence type="ECO:0000256" key="1">
    <source>
        <dbReference type="ARBA" id="ARBA00022553"/>
    </source>
</evidence>
<dbReference type="Pfam" id="PF00072">
    <property type="entry name" value="Response_reg"/>
    <property type="match status" value="1"/>
</dbReference>
<proteinExistence type="predicted"/>
<dbReference type="Pfam" id="PF00196">
    <property type="entry name" value="GerE"/>
    <property type="match status" value="1"/>
</dbReference>
<dbReference type="PROSITE" id="PS50110">
    <property type="entry name" value="RESPONSE_REGULATORY"/>
    <property type="match status" value="1"/>
</dbReference>
<protein>
    <submittedName>
        <fullName evidence="6">Response regulator transcription factor</fullName>
    </submittedName>
</protein>
<reference evidence="6 7" key="1">
    <citation type="submission" date="2024-01" db="EMBL/GenBank/DDBJ databases">
        <title>New evidence supports the origin of RcGTA from prophage.</title>
        <authorList>
            <person name="Xu Y."/>
            <person name="Liu B."/>
            <person name="Chen F."/>
        </authorList>
    </citation>
    <scope>NUCLEOTIDE SEQUENCE [LARGE SCALE GENOMIC DNA]</scope>
    <source>
        <strain evidence="6 7">CBW1107-2</strain>
    </source>
</reference>
<dbReference type="EMBL" id="JAZHFV010000011">
    <property type="protein sequence ID" value="MEX4010317.1"/>
    <property type="molecule type" value="Genomic_DNA"/>
</dbReference>
<dbReference type="PANTHER" id="PTHR43214">
    <property type="entry name" value="TWO-COMPONENT RESPONSE REGULATOR"/>
    <property type="match status" value="1"/>
</dbReference>
<evidence type="ECO:0000259" key="5">
    <source>
        <dbReference type="PROSITE" id="PS50110"/>
    </source>
</evidence>
<keyword evidence="1 3" id="KW-0597">Phosphoprotein</keyword>
<dbReference type="Gene3D" id="3.40.50.2300">
    <property type="match status" value="1"/>
</dbReference>
<keyword evidence="7" id="KW-1185">Reference proteome</keyword>
<dbReference type="SUPFAM" id="SSF46894">
    <property type="entry name" value="C-terminal effector domain of the bipartite response regulators"/>
    <property type="match status" value="1"/>
</dbReference>
<dbReference type="SMART" id="SM00448">
    <property type="entry name" value="REC"/>
    <property type="match status" value="1"/>
</dbReference>
<dbReference type="PROSITE" id="PS50043">
    <property type="entry name" value="HTH_LUXR_2"/>
    <property type="match status" value="1"/>
</dbReference>
<dbReference type="SMART" id="SM00421">
    <property type="entry name" value="HTH_LUXR"/>
    <property type="match status" value="1"/>
</dbReference>
<feature type="domain" description="Response regulatory" evidence="5">
    <location>
        <begin position="13"/>
        <end position="134"/>
    </location>
</feature>
<organism evidence="6 7">
    <name type="scientific">Neoaquamicrobium sediminum</name>
    <dbReference type="NCBI Taxonomy" id="1849104"/>
    <lineage>
        <taxon>Bacteria</taxon>
        <taxon>Pseudomonadati</taxon>
        <taxon>Pseudomonadota</taxon>
        <taxon>Alphaproteobacteria</taxon>
        <taxon>Hyphomicrobiales</taxon>
        <taxon>Phyllobacteriaceae</taxon>
        <taxon>Neoaquamicrobium</taxon>
    </lineage>
</organism>
<sequence length="227" mass="24393">MMPALATNLSAHKCLLVEDQPRTRDWLLGALTSAFPGISIVTASSLHEAQACLDAASGLGGDFTLAVIDLGLPDGSGIDIVRRLAAERPDTLSIVATIYDDDAHLFEAIAAGARGYLLKDEDVDLLIGYLRRIEQGEPPLSPSIAHRMLAHFRTPRPMSPVRDNAGLTNREIETLSLLSKGLTVAETATRLGLKPQTVASYVKAIYQKLNITSRAEAAREAIRRGLA</sequence>
<dbReference type="PANTHER" id="PTHR43214:SF43">
    <property type="entry name" value="TWO-COMPONENT RESPONSE REGULATOR"/>
    <property type="match status" value="1"/>
</dbReference>
<dbReference type="Proteomes" id="UP001559025">
    <property type="component" value="Unassembled WGS sequence"/>
</dbReference>